<evidence type="ECO:0000313" key="1">
    <source>
        <dbReference type="EMBL" id="KAH0568775.1"/>
    </source>
</evidence>
<gene>
    <name evidence="1" type="ORF">KQX54_021467</name>
</gene>
<evidence type="ECO:0000313" key="2">
    <source>
        <dbReference type="Proteomes" id="UP000826195"/>
    </source>
</evidence>
<accession>A0AAV7J6X2</accession>
<dbReference type="Proteomes" id="UP000826195">
    <property type="component" value="Unassembled WGS sequence"/>
</dbReference>
<dbReference type="EMBL" id="JAHXZJ010000001">
    <property type="protein sequence ID" value="KAH0568775.1"/>
    <property type="molecule type" value="Genomic_DNA"/>
</dbReference>
<sequence length="92" mass="10944">MIMIIRGLCWKQSRIEWQTSSIIASRSFTHLRILRVSTHREGFIFTAEILTLTITLEDRRWKLVDFRHLTTSVLITSQEHCALFIRIPRLFS</sequence>
<proteinExistence type="predicted"/>
<name>A0AAV7J6X2_COTGL</name>
<reference evidence="1 2" key="1">
    <citation type="journal article" date="2021" name="J. Hered.">
        <title>A chromosome-level genome assembly of the parasitoid wasp, Cotesia glomerata (Hymenoptera: Braconidae).</title>
        <authorList>
            <person name="Pinto B.J."/>
            <person name="Weis J.J."/>
            <person name="Gamble T."/>
            <person name="Ode P.J."/>
            <person name="Paul R."/>
            <person name="Zaspel J.M."/>
        </authorList>
    </citation>
    <scope>NUCLEOTIDE SEQUENCE [LARGE SCALE GENOMIC DNA]</scope>
    <source>
        <strain evidence="1">CgM1</strain>
    </source>
</reference>
<organism evidence="1 2">
    <name type="scientific">Cotesia glomerata</name>
    <name type="common">Lepidopteran parasitic wasp</name>
    <name type="synonym">Apanteles glomeratus</name>
    <dbReference type="NCBI Taxonomy" id="32391"/>
    <lineage>
        <taxon>Eukaryota</taxon>
        <taxon>Metazoa</taxon>
        <taxon>Ecdysozoa</taxon>
        <taxon>Arthropoda</taxon>
        <taxon>Hexapoda</taxon>
        <taxon>Insecta</taxon>
        <taxon>Pterygota</taxon>
        <taxon>Neoptera</taxon>
        <taxon>Endopterygota</taxon>
        <taxon>Hymenoptera</taxon>
        <taxon>Apocrita</taxon>
        <taxon>Ichneumonoidea</taxon>
        <taxon>Braconidae</taxon>
        <taxon>Microgastrinae</taxon>
        <taxon>Cotesia</taxon>
    </lineage>
</organism>
<keyword evidence="2" id="KW-1185">Reference proteome</keyword>
<comment type="caution">
    <text evidence="1">The sequence shown here is derived from an EMBL/GenBank/DDBJ whole genome shotgun (WGS) entry which is preliminary data.</text>
</comment>
<dbReference type="AlphaFoldDB" id="A0AAV7J6X2"/>
<protein>
    <submittedName>
        <fullName evidence="1">Uncharacterized protein</fullName>
    </submittedName>
</protein>